<dbReference type="InterPro" id="IPR051091">
    <property type="entry name" value="O-Glucosyltr/Glycosyltrsf_90"/>
</dbReference>
<keyword evidence="7" id="KW-1185">Reference proteome</keyword>
<evidence type="ECO:0000256" key="2">
    <source>
        <dbReference type="ARBA" id="ARBA00010118"/>
    </source>
</evidence>
<dbReference type="InParanoid" id="A0A0V1ARU1"/>
<organism evidence="6 7">
    <name type="scientific">Trichinella spiralis</name>
    <name type="common">Trichina worm</name>
    <dbReference type="NCBI Taxonomy" id="6334"/>
    <lineage>
        <taxon>Eukaryota</taxon>
        <taxon>Metazoa</taxon>
        <taxon>Ecdysozoa</taxon>
        <taxon>Nematoda</taxon>
        <taxon>Enoplea</taxon>
        <taxon>Dorylaimia</taxon>
        <taxon>Trichinellida</taxon>
        <taxon>Trichinellidae</taxon>
        <taxon>Trichinella</taxon>
    </lineage>
</organism>
<dbReference type="PANTHER" id="PTHR12203:SF35">
    <property type="entry name" value="PROTEIN O-GLUCOSYLTRANSFERASE 1"/>
    <property type="match status" value="1"/>
</dbReference>
<dbReference type="GO" id="GO:0005788">
    <property type="term" value="C:endoplasmic reticulum lumen"/>
    <property type="evidence" value="ECO:0007669"/>
    <property type="project" value="UniProtKB-SubCell"/>
</dbReference>
<comment type="subcellular location">
    <subcellularLocation>
        <location evidence="1">Endoplasmic reticulum lumen</location>
    </subcellularLocation>
</comment>
<dbReference type="Pfam" id="PF05686">
    <property type="entry name" value="Glyco_transf_90"/>
    <property type="match status" value="1"/>
</dbReference>
<protein>
    <submittedName>
        <fullName evidence="6">Protein O-glucosyltransferase 1</fullName>
    </submittedName>
</protein>
<dbReference type="GO" id="GO:0035252">
    <property type="term" value="F:UDP-xylosyltransferase activity"/>
    <property type="evidence" value="ECO:0007669"/>
    <property type="project" value="TreeGrafter"/>
</dbReference>
<dbReference type="GO" id="GO:0035251">
    <property type="term" value="F:UDP-glucosyltransferase activity"/>
    <property type="evidence" value="ECO:0007669"/>
    <property type="project" value="TreeGrafter"/>
</dbReference>
<keyword evidence="3 6" id="KW-0808">Transferase</keyword>
<evidence type="ECO:0000259" key="5">
    <source>
        <dbReference type="SMART" id="SM00672"/>
    </source>
</evidence>
<dbReference type="SMART" id="SM00672">
    <property type="entry name" value="CAP10"/>
    <property type="match status" value="1"/>
</dbReference>
<feature type="non-terminal residue" evidence="6">
    <location>
        <position position="1"/>
    </location>
</feature>
<gene>
    <name evidence="6" type="primary">POGLUT1</name>
    <name evidence="6" type="ORF">T01_3046</name>
</gene>
<dbReference type="STRING" id="6334.A0A0V1ARU1"/>
<dbReference type="OrthoDB" id="202415at2759"/>
<proteinExistence type="inferred from homology"/>
<comment type="similarity">
    <text evidence="2">Belongs to the glycosyltransferase 90 family.</text>
</comment>
<dbReference type="GO" id="GO:0006493">
    <property type="term" value="P:protein O-linked glycosylation"/>
    <property type="evidence" value="ECO:0007669"/>
    <property type="project" value="TreeGrafter"/>
</dbReference>
<comment type="function">
    <text evidence="4">Protein O-glucosyltransferase. Catalyzes the reaction that attaches glucose through an O-glycosidic linkage to a conserved serine residue found in the consensus sequence C-X-S-X-[PA]-C in epidermal growth factor-like repeats. Regulates Notch signaling by glucosylating Notch in the ER, glucosylation is required for the correct folding and cleavage of Notch.</text>
</comment>
<dbReference type="InterPro" id="IPR006598">
    <property type="entry name" value="CAP10"/>
</dbReference>
<dbReference type="GO" id="GO:0045747">
    <property type="term" value="P:positive regulation of Notch signaling pathway"/>
    <property type="evidence" value="ECO:0007669"/>
    <property type="project" value="TreeGrafter"/>
</dbReference>
<evidence type="ECO:0000313" key="6">
    <source>
        <dbReference type="EMBL" id="KRY27422.1"/>
    </source>
</evidence>
<sequence length="535" mass="63239">LLLLLLQLDSIVLAICYNRKACRVVCKTYWKQKKGIPKTRSILCIVPRCLLDTVDFRLHLELRNEKGNHVIVLNLSNLHVAMKFLVCSFILIFCCTLAENRCQDSILFHKDVCLLSESSSNSEYVERKKWMHYLSEIRRSRFKYNETCPESAAHCFESCFQRGCCSMSSGANGIFIYCLCSVIEKDLQPFQYIRKDENMPIHRHAVVYQIIDHKLYREQQCTFPARCLGVEYFLLKLIHVLPNTEFVVNVCDYPLINKYSSKQAVFSFSKTADDLDIMYPVWSFWKGGPYIPVYKDGISRWDIQREVLIKAAKQWPWSRKSNKAFFRGSRTSKVRDRLILLSRQKPHLIDAQYTTNQATRSLDDTLGKEPADFVTLDYHCRYKYLFNFRGVAASFRFRHLFLCRSLVFHVGDEWKEFFYYKMKPWIHYIPVKEDLNDVEELLEFVKENDDVAKDIAERGYQFILNHLTMDNVTAYWESLLKQFTDRLVYDVQKREGMIEIFEAKHSNSAIYINCTYQNSIHCSLYNRYYSIFSLI</sequence>
<dbReference type="Proteomes" id="UP000054776">
    <property type="component" value="Unassembled WGS sequence"/>
</dbReference>
<feature type="non-terminal residue" evidence="6">
    <location>
        <position position="535"/>
    </location>
</feature>
<dbReference type="EMBL" id="JYDH01000255">
    <property type="protein sequence ID" value="KRY27422.1"/>
    <property type="molecule type" value="Genomic_DNA"/>
</dbReference>
<accession>A0A0V1ARU1</accession>
<dbReference type="PANTHER" id="PTHR12203">
    <property type="entry name" value="KDEL LYS-ASP-GLU-LEU CONTAINING - RELATED"/>
    <property type="match status" value="1"/>
</dbReference>
<feature type="domain" description="Glycosyl transferase CAP10" evidence="5">
    <location>
        <begin position="240"/>
        <end position="490"/>
    </location>
</feature>
<dbReference type="AlphaFoldDB" id="A0A0V1ARU1"/>
<evidence type="ECO:0000313" key="7">
    <source>
        <dbReference type="Proteomes" id="UP000054776"/>
    </source>
</evidence>
<comment type="caution">
    <text evidence="6">The sequence shown here is derived from an EMBL/GenBank/DDBJ whole genome shotgun (WGS) entry which is preliminary data.</text>
</comment>
<evidence type="ECO:0000256" key="4">
    <source>
        <dbReference type="ARBA" id="ARBA00045690"/>
    </source>
</evidence>
<reference evidence="6 7" key="1">
    <citation type="submission" date="2015-01" db="EMBL/GenBank/DDBJ databases">
        <title>Evolution of Trichinella species and genotypes.</title>
        <authorList>
            <person name="Korhonen P.K."/>
            <person name="Edoardo P."/>
            <person name="Giuseppe L.R."/>
            <person name="Gasser R.B."/>
        </authorList>
    </citation>
    <scope>NUCLEOTIDE SEQUENCE [LARGE SCALE GENOMIC DNA]</scope>
    <source>
        <strain evidence="6">ISS3</strain>
    </source>
</reference>
<evidence type="ECO:0000256" key="1">
    <source>
        <dbReference type="ARBA" id="ARBA00004319"/>
    </source>
</evidence>
<name>A0A0V1ARU1_TRISP</name>
<evidence type="ECO:0000256" key="3">
    <source>
        <dbReference type="ARBA" id="ARBA00022679"/>
    </source>
</evidence>